<keyword evidence="3" id="KW-0862">Zinc</keyword>
<dbReference type="PANTHER" id="PTHR11103:SF18">
    <property type="entry name" value="SLR1189 PROTEIN"/>
    <property type="match status" value="1"/>
</dbReference>
<dbReference type="PROSITE" id="PS50970">
    <property type="entry name" value="HCY"/>
    <property type="match status" value="1"/>
</dbReference>
<evidence type="ECO:0000259" key="4">
    <source>
        <dbReference type="PROSITE" id="PS50970"/>
    </source>
</evidence>
<feature type="binding site" evidence="3">
    <location>
        <position position="225"/>
    </location>
    <ligand>
        <name>Zn(2+)</name>
        <dbReference type="ChEBI" id="CHEBI:29105"/>
    </ligand>
</feature>
<sequence>MLDMFPPQRVGRIYLTEGGIETEIMYKDGFELPHFAMFPLLDDPDAVAAMKGIWRRSLLVAAETGCCAIMNGLDYRASPDWGALLGYSPAELAAMQHRSIDFLRDIAKEFEHDIETIHISGTIGPRGDAYSLNKAITEDEAEEYHSVQLSTLKEAGVDMAWAMTFNNLPESVGVTRAAKSAGLPFAMGLTLDSSCKLKSGPTLAEAVSHIDDKTDSGPDFYACNCSHPLEFEPALDGGDWMKRLRCIRPNASAMEKIALCKLGHLEDGDPVELGQQMADVARRLPHMDIFGGCCGTDERHLKEIAINVRKSREGAAA</sequence>
<evidence type="ECO:0000313" key="6">
    <source>
        <dbReference type="Proteomes" id="UP000193827"/>
    </source>
</evidence>
<dbReference type="Pfam" id="PF02574">
    <property type="entry name" value="S-methyl_trans"/>
    <property type="match status" value="1"/>
</dbReference>
<evidence type="ECO:0000313" key="5">
    <source>
        <dbReference type="EMBL" id="SLN65173.1"/>
    </source>
</evidence>
<keyword evidence="1 3" id="KW-0489">Methyltransferase</keyword>
<feature type="domain" description="Hcy-binding" evidence="4">
    <location>
        <begin position="2"/>
        <end position="308"/>
    </location>
</feature>
<evidence type="ECO:0000256" key="2">
    <source>
        <dbReference type="ARBA" id="ARBA00022679"/>
    </source>
</evidence>
<dbReference type="PANTHER" id="PTHR11103">
    <property type="entry name" value="SLR1189 PROTEIN"/>
    <property type="match status" value="1"/>
</dbReference>
<dbReference type="AlphaFoldDB" id="A0A1Y5TIV7"/>
<reference evidence="5 6" key="1">
    <citation type="submission" date="2017-03" db="EMBL/GenBank/DDBJ databases">
        <authorList>
            <person name="Afonso C.L."/>
            <person name="Miller P.J."/>
            <person name="Scott M.A."/>
            <person name="Spackman E."/>
            <person name="Goraichik I."/>
            <person name="Dimitrov K.M."/>
            <person name="Suarez D.L."/>
            <person name="Swayne D.E."/>
        </authorList>
    </citation>
    <scope>NUCLEOTIDE SEQUENCE [LARGE SCALE GENOMIC DNA]</scope>
    <source>
        <strain evidence="5 6">CECT 8287</strain>
    </source>
</reference>
<protein>
    <submittedName>
        <fullName evidence="5">Methionine synthase I</fullName>
    </submittedName>
</protein>
<keyword evidence="2 3" id="KW-0808">Transferase</keyword>
<feature type="binding site" evidence="3">
    <location>
        <position position="293"/>
    </location>
    <ligand>
        <name>Zn(2+)</name>
        <dbReference type="ChEBI" id="CHEBI:29105"/>
    </ligand>
</feature>
<dbReference type="GO" id="GO:0032259">
    <property type="term" value="P:methylation"/>
    <property type="evidence" value="ECO:0007669"/>
    <property type="project" value="UniProtKB-KW"/>
</dbReference>
<evidence type="ECO:0000256" key="1">
    <source>
        <dbReference type="ARBA" id="ARBA00022603"/>
    </source>
</evidence>
<name>A0A1Y5TIV7_9RHOB</name>
<dbReference type="EMBL" id="FWFL01000012">
    <property type="protein sequence ID" value="SLN65173.1"/>
    <property type="molecule type" value="Genomic_DNA"/>
</dbReference>
<accession>A0A1Y5TIV7</accession>
<keyword evidence="6" id="KW-1185">Reference proteome</keyword>
<dbReference type="InterPro" id="IPR036589">
    <property type="entry name" value="HCY_dom_sf"/>
</dbReference>
<keyword evidence="3" id="KW-0479">Metal-binding</keyword>
<dbReference type="GO" id="GO:0008168">
    <property type="term" value="F:methyltransferase activity"/>
    <property type="evidence" value="ECO:0007669"/>
    <property type="project" value="UniProtKB-UniRule"/>
</dbReference>
<feature type="binding site" evidence="3">
    <location>
        <position position="294"/>
    </location>
    <ligand>
        <name>Zn(2+)</name>
        <dbReference type="ChEBI" id="CHEBI:29105"/>
    </ligand>
</feature>
<dbReference type="Proteomes" id="UP000193827">
    <property type="component" value="Unassembled WGS sequence"/>
</dbReference>
<proteinExistence type="predicted"/>
<dbReference type="InterPro" id="IPR003726">
    <property type="entry name" value="HCY_dom"/>
</dbReference>
<dbReference type="Gene3D" id="3.20.20.330">
    <property type="entry name" value="Homocysteine-binding-like domain"/>
    <property type="match status" value="1"/>
</dbReference>
<comment type="cofactor">
    <cofactor evidence="3">
        <name>Zn(2+)</name>
        <dbReference type="ChEBI" id="CHEBI:29105"/>
    </cofactor>
</comment>
<dbReference type="SUPFAM" id="SSF82282">
    <property type="entry name" value="Homocysteine S-methyltransferase"/>
    <property type="match status" value="1"/>
</dbReference>
<organism evidence="5 6">
    <name type="scientific">Roseovarius litorisediminis</name>
    <dbReference type="NCBI Taxonomy" id="1312363"/>
    <lineage>
        <taxon>Bacteria</taxon>
        <taxon>Pseudomonadati</taxon>
        <taxon>Pseudomonadota</taxon>
        <taxon>Alphaproteobacteria</taxon>
        <taxon>Rhodobacterales</taxon>
        <taxon>Roseobacteraceae</taxon>
        <taxon>Roseovarius</taxon>
    </lineage>
</organism>
<dbReference type="GO" id="GO:0046872">
    <property type="term" value="F:metal ion binding"/>
    <property type="evidence" value="ECO:0007669"/>
    <property type="project" value="UniProtKB-KW"/>
</dbReference>
<evidence type="ECO:0000256" key="3">
    <source>
        <dbReference type="PROSITE-ProRule" id="PRU00333"/>
    </source>
</evidence>
<gene>
    <name evidence="5" type="ORF">PEL8287_03590</name>
</gene>